<feature type="signal peptide" evidence="4">
    <location>
        <begin position="1"/>
        <end position="27"/>
    </location>
</feature>
<dbReference type="GO" id="GO:0005576">
    <property type="term" value="C:extracellular region"/>
    <property type="evidence" value="ECO:0007669"/>
    <property type="project" value="UniProtKB-ARBA"/>
</dbReference>
<dbReference type="Pfam" id="PF07686">
    <property type="entry name" value="V-set"/>
    <property type="match status" value="1"/>
</dbReference>
<proteinExistence type="predicted"/>
<dbReference type="Proteomes" id="UP000694380">
    <property type="component" value="Unplaced"/>
</dbReference>
<keyword evidence="7" id="KW-1185">Reference proteome</keyword>
<dbReference type="SMART" id="SM00406">
    <property type="entry name" value="IGv"/>
    <property type="match status" value="1"/>
</dbReference>
<dbReference type="Gene3D" id="2.60.40.10">
    <property type="entry name" value="Immunoglobulins"/>
    <property type="match status" value="1"/>
</dbReference>
<dbReference type="GO" id="GO:0002250">
    <property type="term" value="P:adaptive immune response"/>
    <property type="evidence" value="ECO:0007669"/>
    <property type="project" value="UniProtKB-KW"/>
</dbReference>
<keyword evidence="4" id="KW-0732">Signal</keyword>
<reference evidence="6" key="2">
    <citation type="submission" date="2025-09" db="UniProtKB">
        <authorList>
            <consortium name="Ensembl"/>
        </authorList>
    </citation>
    <scope>IDENTIFICATION</scope>
</reference>
<keyword evidence="1" id="KW-0391">Immunity</keyword>
<evidence type="ECO:0000256" key="2">
    <source>
        <dbReference type="ARBA" id="ARBA00023130"/>
    </source>
</evidence>
<dbReference type="InterPro" id="IPR007110">
    <property type="entry name" value="Ig-like_dom"/>
</dbReference>
<keyword evidence="3" id="KW-1280">Immunoglobulin</keyword>
<organism evidence="6 7">
    <name type="scientific">Chrysemys picta bellii</name>
    <name type="common">Western painted turtle</name>
    <name type="synonym">Emys bellii</name>
    <dbReference type="NCBI Taxonomy" id="8478"/>
    <lineage>
        <taxon>Eukaryota</taxon>
        <taxon>Metazoa</taxon>
        <taxon>Chordata</taxon>
        <taxon>Craniata</taxon>
        <taxon>Vertebrata</taxon>
        <taxon>Euteleostomi</taxon>
        <taxon>Archelosauria</taxon>
        <taxon>Testudinata</taxon>
        <taxon>Testudines</taxon>
        <taxon>Cryptodira</taxon>
        <taxon>Durocryptodira</taxon>
        <taxon>Testudinoidea</taxon>
        <taxon>Emydidae</taxon>
        <taxon>Chrysemys</taxon>
    </lineage>
</organism>
<name>A0A8C3H9V5_CHRPI</name>
<dbReference type="InterPro" id="IPR036179">
    <property type="entry name" value="Ig-like_dom_sf"/>
</dbReference>
<dbReference type="AlphaFoldDB" id="A0A8C3H9V5"/>
<evidence type="ECO:0000313" key="6">
    <source>
        <dbReference type="Ensembl" id="ENSCPBP00000010892.1"/>
    </source>
</evidence>
<evidence type="ECO:0000259" key="5">
    <source>
        <dbReference type="PROSITE" id="PS50835"/>
    </source>
</evidence>
<dbReference type="FunFam" id="2.60.40.10:FF:002426">
    <property type="entry name" value="Immunoglobulin heavy variable V15-2"/>
    <property type="match status" value="1"/>
</dbReference>
<sequence length="132" mass="14519">MDITPIHRFVRWLISSLLCFSFPGILSQVQLVPSGPGAVKPGETLALTCAVSGVSITESSYAWDWVRQPPRKGLEWVASIYPPDGGKWFATSLQSRTTISSDTSKNQFSLQLASLTAADTAMYYCVRDTRTQ</sequence>
<dbReference type="SUPFAM" id="SSF48726">
    <property type="entry name" value="Immunoglobulin"/>
    <property type="match status" value="1"/>
</dbReference>
<evidence type="ECO:0000256" key="1">
    <source>
        <dbReference type="ARBA" id="ARBA00022859"/>
    </source>
</evidence>
<reference evidence="6" key="1">
    <citation type="submission" date="2025-08" db="UniProtKB">
        <authorList>
            <consortium name="Ensembl"/>
        </authorList>
    </citation>
    <scope>IDENTIFICATION</scope>
</reference>
<dbReference type="PANTHER" id="PTHR23266">
    <property type="entry name" value="IMMUNOGLOBULIN HEAVY CHAIN"/>
    <property type="match status" value="1"/>
</dbReference>
<dbReference type="InterPro" id="IPR050199">
    <property type="entry name" value="IgHV"/>
</dbReference>
<dbReference type="InterPro" id="IPR013106">
    <property type="entry name" value="Ig_V-set"/>
</dbReference>
<dbReference type="PROSITE" id="PS50835">
    <property type="entry name" value="IG_LIKE"/>
    <property type="match status" value="1"/>
</dbReference>
<dbReference type="GO" id="GO:0019814">
    <property type="term" value="C:immunoglobulin complex"/>
    <property type="evidence" value="ECO:0007669"/>
    <property type="project" value="UniProtKB-KW"/>
</dbReference>
<evidence type="ECO:0000313" key="7">
    <source>
        <dbReference type="Proteomes" id="UP000694380"/>
    </source>
</evidence>
<protein>
    <recommendedName>
        <fullName evidence="5">Ig-like domain-containing protein</fullName>
    </recommendedName>
</protein>
<dbReference type="Ensembl" id="ENSCPBT00000013086.1">
    <property type="protein sequence ID" value="ENSCPBP00000010892.1"/>
    <property type="gene ID" value="ENSCPBG00000008355.1"/>
</dbReference>
<accession>A0A8C3H9V5</accession>
<dbReference type="OMA" id="WEWVISG"/>
<dbReference type="GeneTree" id="ENSGT01030000234536"/>
<feature type="domain" description="Ig-like" evidence="5">
    <location>
        <begin position="23"/>
        <end position="132"/>
    </location>
</feature>
<dbReference type="InterPro" id="IPR013783">
    <property type="entry name" value="Ig-like_fold"/>
</dbReference>
<evidence type="ECO:0000256" key="4">
    <source>
        <dbReference type="SAM" id="SignalP"/>
    </source>
</evidence>
<evidence type="ECO:0000256" key="3">
    <source>
        <dbReference type="ARBA" id="ARBA00043265"/>
    </source>
</evidence>
<feature type="chain" id="PRO_5034657530" description="Ig-like domain-containing protein" evidence="4">
    <location>
        <begin position="28"/>
        <end position="132"/>
    </location>
</feature>
<keyword evidence="2" id="KW-1064">Adaptive immunity</keyword>